<dbReference type="EMBL" id="JAPQKP010000005">
    <property type="protein sequence ID" value="KAJ5189548.1"/>
    <property type="molecule type" value="Genomic_DNA"/>
</dbReference>
<evidence type="ECO:0000259" key="3">
    <source>
        <dbReference type="Pfam" id="PF24883"/>
    </source>
</evidence>
<dbReference type="Pfam" id="PF24883">
    <property type="entry name" value="NPHP3_N"/>
    <property type="match status" value="1"/>
</dbReference>
<sequence>MATGGLFSFQRVLESFKSQLWPSLAAEFEMTSLADLKRSIAKIERKQATERRLQNMGRLANFVDIMDNYGKVTYVFLNVTDVLAFVWALESMFHDILEFHQTALTYFRKPNVMTDQDTLTRARSGNPQAGIWLLRHELFRSWKERNTNPILWVNGIPGAGKTVLASIMIDDCLKIQSKCTIWFYFKNGDTQKKSFLSFASSVISQLLEKNTDLLPYVHRETCRKGKRTLFSETLAKELLELMIRNSGKVCIVVDGLDECSKVERRKVIEWMRLVIEPSQHSNSDYIQCVFISQRDGITAKALRDVPSLQINTKNTHDDIFAFVSSRGLDIKNKFHLSDETIQSIAQLVMEKAGGMFLLAKLVMNNLFSQISPAALFKEYERILNNILVEHSLRTHALQLLAWLVCAKRQLWWREVQGAVSIDLETEDVDPESRQWILDSRDICDSLVEVRTDGSLELVHTTAKLFLVQSKLVDVRREELNMARLCVGYLALPGFEISQPDESILVLINHGYYAFLDYAACFWSTHLQEGLKYSIDRETAVLMVEVLSKFLESHYRSSEKEINIPFSARGLERRLQEHEVWSASGQFLNAFVSTQNQLCCFSEDATSNDSLDIPCVIARIRELLERMASGNQDDTKVEPKDEL</sequence>
<dbReference type="PANTHER" id="PTHR10039">
    <property type="entry name" value="AMELOGENIN"/>
    <property type="match status" value="1"/>
</dbReference>
<dbReference type="OrthoDB" id="21416at2759"/>
<protein>
    <recommendedName>
        <fullName evidence="6">NACHT domain-containing protein</fullName>
    </recommendedName>
</protein>
<dbReference type="AlphaFoldDB" id="A0A9W9M5E4"/>
<accession>A0A9W9M5E4</accession>
<reference evidence="4" key="1">
    <citation type="submission" date="2022-11" db="EMBL/GenBank/DDBJ databases">
        <authorList>
            <person name="Petersen C."/>
        </authorList>
    </citation>
    <scope>NUCLEOTIDE SEQUENCE</scope>
    <source>
        <strain evidence="4">IBT 16849</strain>
    </source>
</reference>
<comment type="caution">
    <text evidence="4">The sequence shown here is derived from an EMBL/GenBank/DDBJ whole genome shotgun (WGS) entry which is preliminary data.</text>
</comment>
<dbReference type="Proteomes" id="UP001150879">
    <property type="component" value="Unassembled WGS sequence"/>
</dbReference>
<dbReference type="InterPro" id="IPR056884">
    <property type="entry name" value="NPHP3-like_N"/>
</dbReference>
<dbReference type="InterPro" id="IPR054471">
    <property type="entry name" value="GPIID_WHD"/>
</dbReference>
<dbReference type="PANTHER" id="PTHR10039:SF14">
    <property type="entry name" value="NACHT DOMAIN-CONTAINING PROTEIN"/>
    <property type="match status" value="1"/>
</dbReference>
<evidence type="ECO:0008006" key="6">
    <source>
        <dbReference type="Google" id="ProtNLM"/>
    </source>
</evidence>
<dbReference type="SUPFAM" id="SSF52540">
    <property type="entry name" value="P-loop containing nucleoside triphosphate hydrolases"/>
    <property type="match status" value="1"/>
</dbReference>
<dbReference type="Pfam" id="PF22939">
    <property type="entry name" value="WHD_GPIID"/>
    <property type="match status" value="1"/>
</dbReference>
<dbReference type="InterPro" id="IPR027417">
    <property type="entry name" value="P-loop_NTPase"/>
</dbReference>
<feature type="domain" description="Nephrocystin 3-like N-terminal" evidence="3">
    <location>
        <begin position="130"/>
        <end position="278"/>
    </location>
</feature>
<feature type="domain" description="GPI inositol-deacylase winged helix" evidence="2">
    <location>
        <begin position="387"/>
        <end position="470"/>
    </location>
</feature>
<evidence type="ECO:0000313" key="4">
    <source>
        <dbReference type="EMBL" id="KAJ5189548.1"/>
    </source>
</evidence>
<keyword evidence="5" id="KW-1185">Reference proteome</keyword>
<name>A0A9W9M5E4_9EURO</name>
<reference evidence="4" key="2">
    <citation type="journal article" date="2023" name="IMA Fungus">
        <title>Comparative genomic study of the Penicillium genus elucidates a diverse pangenome and 15 lateral gene transfer events.</title>
        <authorList>
            <person name="Petersen C."/>
            <person name="Sorensen T."/>
            <person name="Nielsen M.R."/>
            <person name="Sondergaard T.E."/>
            <person name="Sorensen J.L."/>
            <person name="Fitzpatrick D.A."/>
            <person name="Frisvad J.C."/>
            <person name="Nielsen K.L."/>
        </authorList>
    </citation>
    <scope>NUCLEOTIDE SEQUENCE</scope>
    <source>
        <strain evidence="4">IBT 16849</strain>
    </source>
</reference>
<evidence type="ECO:0000313" key="5">
    <source>
        <dbReference type="Proteomes" id="UP001150879"/>
    </source>
</evidence>
<organism evidence="4 5">
    <name type="scientific">Penicillium cf. griseofulvum</name>
    <dbReference type="NCBI Taxonomy" id="2972120"/>
    <lineage>
        <taxon>Eukaryota</taxon>
        <taxon>Fungi</taxon>
        <taxon>Dikarya</taxon>
        <taxon>Ascomycota</taxon>
        <taxon>Pezizomycotina</taxon>
        <taxon>Eurotiomycetes</taxon>
        <taxon>Eurotiomycetidae</taxon>
        <taxon>Eurotiales</taxon>
        <taxon>Aspergillaceae</taxon>
        <taxon>Penicillium</taxon>
    </lineage>
</organism>
<evidence type="ECO:0000256" key="1">
    <source>
        <dbReference type="ARBA" id="ARBA00022737"/>
    </source>
</evidence>
<dbReference type="Gene3D" id="3.40.50.300">
    <property type="entry name" value="P-loop containing nucleotide triphosphate hydrolases"/>
    <property type="match status" value="1"/>
</dbReference>
<gene>
    <name evidence="4" type="ORF">N7472_008562</name>
</gene>
<proteinExistence type="predicted"/>
<evidence type="ECO:0000259" key="2">
    <source>
        <dbReference type="Pfam" id="PF22939"/>
    </source>
</evidence>
<keyword evidence="1" id="KW-0677">Repeat</keyword>